<dbReference type="GO" id="GO:0015888">
    <property type="term" value="P:thiamine transport"/>
    <property type="evidence" value="ECO:0007669"/>
    <property type="project" value="InterPro"/>
</dbReference>
<dbReference type="PANTHER" id="PTHR30006:SF2">
    <property type="entry name" value="ABC TRANSPORTER SUBSTRATE-BINDING PROTEIN"/>
    <property type="match status" value="1"/>
</dbReference>
<sequence length="381" mass="40015">MISPLRRPRRDSRSWIVGTAACTVLAACGTAAPVTGPSIAPSTSASSPTGASPAQTSFAPTTVTLITHDSFALTESLLADFTARTGITVTLVSVGDAGEVVNKAALTAGNPEGDVLFGVDNTLLSRALDAGVFDPYVSPAAATAVSSALKVSTRDAVTPIDYGDVCVNLDDTWFASHQLDEPKTLADLVDPKYRGLLVVENAATSSTGLAFLLATVARYGDDGFADFWTALRANDVKVVNGWTEAYEGEFTTGGKGSRPIVVSYASSPPAEIVYAADPKPTKPTTSVMTDGCFRQVEYAGVLKGTKHPEAARAVVDWLLSPAVQADVPLSMFVFPVLDTVALPKVFSDFAARPAEPLTLDPAQIDANRSAWLETWDQVTLR</sequence>
<evidence type="ECO:0000256" key="1">
    <source>
        <dbReference type="ARBA" id="ARBA00022729"/>
    </source>
</evidence>
<accession>A0A6J7KFA3</accession>
<dbReference type="EMBL" id="CAFBND010000098">
    <property type="protein sequence ID" value="CAB4954257.1"/>
    <property type="molecule type" value="Genomic_DNA"/>
</dbReference>
<dbReference type="PANTHER" id="PTHR30006">
    <property type="entry name" value="THIAMINE-BINDING PERIPLASMIC PROTEIN-RELATED"/>
    <property type="match status" value="1"/>
</dbReference>
<organism evidence="2">
    <name type="scientific">freshwater metagenome</name>
    <dbReference type="NCBI Taxonomy" id="449393"/>
    <lineage>
        <taxon>unclassified sequences</taxon>
        <taxon>metagenomes</taxon>
        <taxon>ecological metagenomes</taxon>
    </lineage>
</organism>
<dbReference type="PROSITE" id="PS51257">
    <property type="entry name" value="PROKAR_LIPOPROTEIN"/>
    <property type="match status" value="1"/>
</dbReference>
<dbReference type="GO" id="GO:0030976">
    <property type="term" value="F:thiamine pyrophosphate binding"/>
    <property type="evidence" value="ECO:0007669"/>
    <property type="project" value="TreeGrafter"/>
</dbReference>
<dbReference type="GO" id="GO:0030975">
    <property type="term" value="F:thiamine binding"/>
    <property type="evidence" value="ECO:0007669"/>
    <property type="project" value="InterPro"/>
</dbReference>
<proteinExistence type="predicted"/>
<dbReference type="SUPFAM" id="SSF53850">
    <property type="entry name" value="Periplasmic binding protein-like II"/>
    <property type="match status" value="1"/>
</dbReference>
<dbReference type="NCBIfam" id="TIGR01254">
    <property type="entry name" value="sfuA"/>
    <property type="match status" value="1"/>
</dbReference>
<keyword evidence="1" id="KW-0732">Signal</keyword>
<dbReference type="InterPro" id="IPR005948">
    <property type="entry name" value="ThiB-like"/>
</dbReference>
<dbReference type="CDD" id="cd13545">
    <property type="entry name" value="PBP2_TbpA"/>
    <property type="match status" value="1"/>
</dbReference>
<evidence type="ECO:0000313" key="2">
    <source>
        <dbReference type="EMBL" id="CAB4954257.1"/>
    </source>
</evidence>
<dbReference type="AlphaFoldDB" id="A0A6J7KFA3"/>
<dbReference type="Pfam" id="PF13343">
    <property type="entry name" value="SBP_bac_6"/>
    <property type="match status" value="1"/>
</dbReference>
<name>A0A6J7KFA3_9ZZZZ</name>
<reference evidence="2" key="1">
    <citation type="submission" date="2020-05" db="EMBL/GenBank/DDBJ databases">
        <authorList>
            <person name="Chiriac C."/>
            <person name="Salcher M."/>
            <person name="Ghai R."/>
            <person name="Kavagutti S V."/>
        </authorList>
    </citation>
    <scope>NUCLEOTIDE SEQUENCE</scope>
</reference>
<gene>
    <name evidence="2" type="ORF">UFOPK3752_01860</name>
</gene>
<dbReference type="GO" id="GO:0030288">
    <property type="term" value="C:outer membrane-bounded periplasmic space"/>
    <property type="evidence" value="ECO:0007669"/>
    <property type="project" value="TreeGrafter"/>
</dbReference>
<dbReference type="Gene3D" id="3.40.190.10">
    <property type="entry name" value="Periplasmic binding protein-like II"/>
    <property type="match status" value="2"/>
</dbReference>
<protein>
    <submittedName>
        <fullName evidence="2">Unannotated protein</fullName>
    </submittedName>
</protein>